<dbReference type="InterPro" id="IPR011611">
    <property type="entry name" value="PfkB_dom"/>
</dbReference>
<dbReference type="GO" id="GO:0008443">
    <property type="term" value="F:phosphofructokinase activity"/>
    <property type="evidence" value="ECO:0007669"/>
    <property type="project" value="TreeGrafter"/>
</dbReference>
<gene>
    <name evidence="2" type="ORF">FPY71_15445</name>
</gene>
<dbReference type="OrthoDB" id="3206700at2"/>
<sequence>MQGALQAHRLKPRSHRSGLFDDICLISHRQAQPNEADQPCHIKMVQGEWFMPKDNIASLKRLSPEIAVFSPWPLFTITIEKLSSGEDEVYFHAGGQGVWAARMAAELGGKVTLVGPVGGEARTLIEAMVRAEGLDLRAVPIRHANGGYINDRRSGERKEIATVPPPRMDRHEVDDLYNATLAEGIRAKSMIITGIPDGEVMPVEIYDRLTRDLKANGVASIADIAGTVLDSVTEGLTMLKVSHEELMAANIAKDDSRKSLLKAMDSLQKKAENIVVSCAGAGALALMHGEFLEAKAPQLTPRDHTGAGDSMTAALAVGWAGGLEPHDVLKLATAAGAMNVTRHGRGTGNLHDIEILAGQVEIETVK</sequence>
<organism evidence="2 3">
    <name type="scientific">Aureimonas fodinaquatilis</name>
    <dbReference type="NCBI Taxonomy" id="2565783"/>
    <lineage>
        <taxon>Bacteria</taxon>
        <taxon>Pseudomonadati</taxon>
        <taxon>Pseudomonadota</taxon>
        <taxon>Alphaproteobacteria</taxon>
        <taxon>Hyphomicrobiales</taxon>
        <taxon>Aurantimonadaceae</taxon>
        <taxon>Aureimonas</taxon>
    </lineage>
</organism>
<dbReference type="Proteomes" id="UP000324738">
    <property type="component" value="Unassembled WGS sequence"/>
</dbReference>
<dbReference type="EMBL" id="VTWH01000004">
    <property type="protein sequence ID" value="KAA0968952.1"/>
    <property type="molecule type" value="Genomic_DNA"/>
</dbReference>
<evidence type="ECO:0000259" key="1">
    <source>
        <dbReference type="Pfam" id="PF00294"/>
    </source>
</evidence>
<dbReference type="PANTHER" id="PTHR46566:SF2">
    <property type="entry name" value="ATP-DEPENDENT 6-PHOSPHOFRUCTOKINASE ISOZYME 2"/>
    <property type="match status" value="1"/>
</dbReference>
<proteinExistence type="predicted"/>
<accession>A0A5B0DSG9</accession>
<dbReference type="PANTHER" id="PTHR46566">
    <property type="entry name" value="1-PHOSPHOFRUCTOKINASE-RELATED"/>
    <property type="match status" value="1"/>
</dbReference>
<dbReference type="AlphaFoldDB" id="A0A5B0DSG9"/>
<name>A0A5B0DSG9_9HYPH</name>
<dbReference type="InterPro" id="IPR029056">
    <property type="entry name" value="Ribokinase-like"/>
</dbReference>
<dbReference type="Gene3D" id="3.40.1190.20">
    <property type="match status" value="1"/>
</dbReference>
<evidence type="ECO:0000313" key="3">
    <source>
        <dbReference type="Proteomes" id="UP000324738"/>
    </source>
</evidence>
<comment type="caution">
    <text evidence="2">The sequence shown here is derived from an EMBL/GenBank/DDBJ whole genome shotgun (WGS) entry which is preliminary data.</text>
</comment>
<dbReference type="GO" id="GO:0005829">
    <property type="term" value="C:cytosol"/>
    <property type="evidence" value="ECO:0007669"/>
    <property type="project" value="TreeGrafter"/>
</dbReference>
<keyword evidence="2" id="KW-0418">Kinase</keyword>
<feature type="domain" description="Carbohydrate kinase PfkB" evidence="1">
    <location>
        <begin position="87"/>
        <end position="348"/>
    </location>
</feature>
<evidence type="ECO:0000313" key="2">
    <source>
        <dbReference type="EMBL" id="KAA0968952.1"/>
    </source>
</evidence>
<dbReference type="Pfam" id="PF00294">
    <property type="entry name" value="PfkB"/>
    <property type="match status" value="1"/>
</dbReference>
<protein>
    <submittedName>
        <fullName evidence="2">Phosphofructokinase</fullName>
    </submittedName>
</protein>
<keyword evidence="2" id="KW-0808">Transferase</keyword>
<keyword evidence="3" id="KW-1185">Reference proteome</keyword>
<dbReference type="SUPFAM" id="SSF53613">
    <property type="entry name" value="Ribokinase-like"/>
    <property type="match status" value="1"/>
</dbReference>
<reference evidence="2 3" key="1">
    <citation type="submission" date="2019-08" db="EMBL/GenBank/DDBJ databases">
        <title>Aureimonas fodiniaquatilis sp. nov., isolated from a coal mine wastewater.</title>
        <authorList>
            <person name="Kim W."/>
        </authorList>
    </citation>
    <scope>NUCLEOTIDE SEQUENCE [LARGE SCALE GENOMIC DNA]</scope>
    <source>
        <strain evidence="2 3">CAU 1482</strain>
    </source>
</reference>